<keyword evidence="3" id="KW-1185">Reference proteome</keyword>
<evidence type="ECO:0000313" key="3">
    <source>
        <dbReference type="Proteomes" id="UP001295423"/>
    </source>
</evidence>
<feature type="compositionally biased region" description="Acidic residues" evidence="1">
    <location>
        <begin position="50"/>
        <end position="61"/>
    </location>
</feature>
<gene>
    <name evidence="2" type="ORF">CYCCA115_LOCUS9187</name>
</gene>
<feature type="non-terminal residue" evidence="2">
    <location>
        <position position="97"/>
    </location>
</feature>
<dbReference type="AlphaFoldDB" id="A0AAD2FJD4"/>
<name>A0AAD2FJD4_9STRA</name>
<evidence type="ECO:0000256" key="1">
    <source>
        <dbReference type="SAM" id="MobiDB-lite"/>
    </source>
</evidence>
<feature type="compositionally biased region" description="Basic and acidic residues" evidence="1">
    <location>
        <begin position="63"/>
        <end position="75"/>
    </location>
</feature>
<protein>
    <submittedName>
        <fullName evidence="2">Uncharacterized protein</fullName>
    </submittedName>
</protein>
<proteinExistence type="predicted"/>
<feature type="region of interest" description="Disordered" evidence="1">
    <location>
        <begin position="1"/>
        <end position="97"/>
    </location>
</feature>
<dbReference type="EMBL" id="CAKOGP040001320">
    <property type="protein sequence ID" value="CAJ1945041.1"/>
    <property type="molecule type" value="Genomic_DNA"/>
</dbReference>
<accession>A0AAD2FJD4</accession>
<reference evidence="2" key="1">
    <citation type="submission" date="2023-08" db="EMBL/GenBank/DDBJ databases">
        <authorList>
            <person name="Audoor S."/>
            <person name="Bilcke G."/>
        </authorList>
    </citation>
    <scope>NUCLEOTIDE SEQUENCE</scope>
</reference>
<organism evidence="2 3">
    <name type="scientific">Cylindrotheca closterium</name>
    <dbReference type="NCBI Taxonomy" id="2856"/>
    <lineage>
        <taxon>Eukaryota</taxon>
        <taxon>Sar</taxon>
        <taxon>Stramenopiles</taxon>
        <taxon>Ochrophyta</taxon>
        <taxon>Bacillariophyta</taxon>
        <taxon>Bacillariophyceae</taxon>
        <taxon>Bacillariophycidae</taxon>
        <taxon>Bacillariales</taxon>
        <taxon>Bacillariaceae</taxon>
        <taxon>Cylindrotheca</taxon>
    </lineage>
</organism>
<sequence length="97" mass="10594">MSDDDNELSHEEAPRMKELPKRTSEADEGDKKDDEESPSEMAGKAKEFLEDLNENSDDTAEMDTQKMPDMNDKSDSGIAAVSIGGPEPKIPKPPASN</sequence>
<dbReference type="Proteomes" id="UP001295423">
    <property type="component" value="Unassembled WGS sequence"/>
</dbReference>
<evidence type="ECO:0000313" key="2">
    <source>
        <dbReference type="EMBL" id="CAJ1945041.1"/>
    </source>
</evidence>
<comment type="caution">
    <text evidence="2">The sequence shown here is derived from an EMBL/GenBank/DDBJ whole genome shotgun (WGS) entry which is preliminary data.</text>
</comment>
<feature type="compositionally biased region" description="Basic and acidic residues" evidence="1">
    <location>
        <begin position="7"/>
        <end position="34"/>
    </location>
</feature>